<evidence type="ECO:0000259" key="9">
    <source>
        <dbReference type="Pfam" id="PF00324"/>
    </source>
</evidence>
<comment type="caution">
    <text evidence="10">The sequence shown here is derived from an EMBL/GenBank/DDBJ whole genome shotgun (WGS) entry which is preliminary data.</text>
</comment>
<evidence type="ECO:0000256" key="1">
    <source>
        <dbReference type="ARBA" id="ARBA00004141"/>
    </source>
</evidence>
<keyword evidence="5 8" id="KW-1133">Transmembrane helix</keyword>
<evidence type="ECO:0000313" key="10">
    <source>
        <dbReference type="EMBL" id="KAJ5387190.1"/>
    </source>
</evidence>
<dbReference type="PANTHER" id="PTHR43341:SF9">
    <property type="entry name" value="DICARBOXYLIC AMINO ACID PERMEASE"/>
    <property type="match status" value="1"/>
</dbReference>
<dbReference type="FunFam" id="1.20.1740.10:FF:000006">
    <property type="entry name" value="General amino acid permease"/>
    <property type="match status" value="1"/>
</dbReference>
<feature type="transmembrane region" description="Helical" evidence="8">
    <location>
        <begin position="279"/>
        <end position="299"/>
    </location>
</feature>
<dbReference type="OrthoDB" id="3900342at2759"/>
<feature type="transmembrane region" description="Helical" evidence="8">
    <location>
        <begin position="481"/>
        <end position="498"/>
    </location>
</feature>
<feature type="transmembrane region" description="Helical" evidence="8">
    <location>
        <begin position="457"/>
        <end position="475"/>
    </location>
</feature>
<dbReference type="RefSeq" id="XP_056484988.1">
    <property type="nucleotide sequence ID" value="XM_056634368.1"/>
</dbReference>
<evidence type="ECO:0000256" key="8">
    <source>
        <dbReference type="SAM" id="Phobius"/>
    </source>
</evidence>
<dbReference type="InterPro" id="IPR004841">
    <property type="entry name" value="AA-permease/SLC12A_dom"/>
</dbReference>
<name>A0A9W9VQ56_9EURO</name>
<comment type="subcellular location">
    <subcellularLocation>
        <location evidence="1">Membrane</location>
        <topology evidence="1">Multi-pass membrane protein</topology>
    </subcellularLocation>
</comment>
<evidence type="ECO:0000256" key="4">
    <source>
        <dbReference type="ARBA" id="ARBA00022970"/>
    </source>
</evidence>
<feature type="transmembrane region" description="Helical" evidence="8">
    <location>
        <begin position="319"/>
        <end position="347"/>
    </location>
</feature>
<keyword evidence="4" id="KW-0029">Amino-acid transport</keyword>
<dbReference type="PIRSF" id="PIRSF006060">
    <property type="entry name" value="AA_transporter"/>
    <property type="match status" value="1"/>
</dbReference>
<evidence type="ECO:0000256" key="7">
    <source>
        <dbReference type="SAM" id="MobiDB-lite"/>
    </source>
</evidence>
<protein>
    <recommendedName>
        <fullName evidence="9">Amino acid permease/ SLC12A domain-containing protein</fullName>
    </recommendedName>
</protein>
<feature type="region of interest" description="Disordered" evidence="7">
    <location>
        <begin position="1"/>
        <end position="20"/>
    </location>
</feature>
<dbReference type="EMBL" id="JAPZBU010000009">
    <property type="protein sequence ID" value="KAJ5387190.1"/>
    <property type="molecule type" value="Genomic_DNA"/>
</dbReference>
<dbReference type="GeneID" id="81373348"/>
<keyword evidence="3 8" id="KW-0812">Transmembrane</keyword>
<keyword evidence="2" id="KW-0813">Transport</keyword>
<sequence length="534" mass="58198">MFFEKKINPSPHSSPANNDIDIEVAPHTANTNNGDGQTSLKRGLKSRHVGMFSIAGAIGTGLLISSGTALSRGGPGSMLIAYSFVGVLVLNIMSALGEMAVFMPMDKGFGGYASRLVDPAFGFATGMNYFLKYVVLLANNLTASGIIMQYWLPNVNVAVWVVSFAVVVIIINFMPVQYFGETEFVAACIKTVTIVGLMILCLVIDLGGSSQGRIGFRYWNHPGAFKEYLEPDSTGRFLGFWACVTNASFAYMGSEMVGMTFGEASQPWKTIPKAISATFWRITFFYVGGVFCLGLVVSSSNDRLIDATKASTGAGASPFVVAIMDSGIAVLPHIINGCLLVFVLSAANTDIYVASRTLYGLAKDSYAPSLFKFTKRSIPIFSVAAAAAFFLLALLNINSGSAVVFGYLVSLSTILGLLNWVSILVTYLFFQKGMRVQGIRREVLPFTGHLQVTRARITLFFTVLIILTSGFSSFVHKFDPITFVVNYVGIVLYVFWFVSYKFIRQTKFVGFCEMDITTNIVTKQYVEELERGIS</sequence>
<dbReference type="PANTHER" id="PTHR43341">
    <property type="entry name" value="AMINO ACID PERMEASE"/>
    <property type="match status" value="1"/>
</dbReference>
<dbReference type="GO" id="GO:0016020">
    <property type="term" value="C:membrane"/>
    <property type="evidence" value="ECO:0007669"/>
    <property type="project" value="UniProtKB-SubCell"/>
</dbReference>
<dbReference type="Proteomes" id="UP001147747">
    <property type="component" value="Unassembled WGS sequence"/>
</dbReference>
<proteinExistence type="predicted"/>
<feature type="transmembrane region" description="Helical" evidence="8">
    <location>
        <begin position="238"/>
        <end position="258"/>
    </location>
</feature>
<feature type="transmembrane region" description="Helical" evidence="8">
    <location>
        <begin position="187"/>
        <end position="208"/>
    </location>
</feature>
<accession>A0A9W9VQ56</accession>
<dbReference type="InterPro" id="IPR004840">
    <property type="entry name" value="Amino_acid_permease_CS"/>
</dbReference>
<gene>
    <name evidence="10" type="ORF">N7509_009731</name>
</gene>
<feature type="transmembrane region" description="Helical" evidence="8">
    <location>
        <begin position="76"/>
        <end position="97"/>
    </location>
</feature>
<reference evidence="10" key="1">
    <citation type="submission" date="2022-12" db="EMBL/GenBank/DDBJ databases">
        <authorList>
            <person name="Petersen C."/>
        </authorList>
    </citation>
    <scope>NUCLEOTIDE SEQUENCE</scope>
    <source>
        <strain evidence="10">IBT 29677</strain>
    </source>
</reference>
<dbReference type="GO" id="GO:0015171">
    <property type="term" value="F:amino acid transmembrane transporter activity"/>
    <property type="evidence" value="ECO:0007669"/>
    <property type="project" value="TreeGrafter"/>
</dbReference>
<reference evidence="10" key="2">
    <citation type="journal article" date="2023" name="IMA Fungus">
        <title>Comparative genomic study of the Penicillium genus elucidates a diverse pangenome and 15 lateral gene transfer events.</title>
        <authorList>
            <person name="Petersen C."/>
            <person name="Sorensen T."/>
            <person name="Nielsen M.R."/>
            <person name="Sondergaard T.E."/>
            <person name="Sorensen J.L."/>
            <person name="Fitzpatrick D.A."/>
            <person name="Frisvad J.C."/>
            <person name="Nielsen K.L."/>
        </authorList>
    </citation>
    <scope>NUCLEOTIDE SEQUENCE</scope>
    <source>
        <strain evidence="10">IBT 29677</strain>
    </source>
</reference>
<dbReference type="Gene3D" id="1.20.1740.10">
    <property type="entry name" value="Amino acid/polyamine transporter I"/>
    <property type="match status" value="1"/>
</dbReference>
<feature type="transmembrane region" description="Helical" evidence="8">
    <location>
        <begin position="130"/>
        <end position="151"/>
    </location>
</feature>
<evidence type="ECO:0000256" key="2">
    <source>
        <dbReference type="ARBA" id="ARBA00022448"/>
    </source>
</evidence>
<evidence type="ECO:0000313" key="11">
    <source>
        <dbReference type="Proteomes" id="UP001147747"/>
    </source>
</evidence>
<dbReference type="InterPro" id="IPR050524">
    <property type="entry name" value="APC_YAT"/>
</dbReference>
<keyword evidence="11" id="KW-1185">Reference proteome</keyword>
<keyword evidence="6 8" id="KW-0472">Membrane</keyword>
<evidence type="ECO:0000256" key="6">
    <source>
        <dbReference type="ARBA" id="ARBA00023136"/>
    </source>
</evidence>
<dbReference type="AlphaFoldDB" id="A0A9W9VQ56"/>
<feature type="transmembrane region" description="Helical" evidence="8">
    <location>
        <begin position="378"/>
        <end position="398"/>
    </location>
</feature>
<feature type="transmembrane region" description="Helical" evidence="8">
    <location>
        <begin position="49"/>
        <end position="70"/>
    </location>
</feature>
<dbReference type="PROSITE" id="PS00218">
    <property type="entry name" value="AMINO_ACID_PERMEASE_1"/>
    <property type="match status" value="1"/>
</dbReference>
<feature type="transmembrane region" description="Helical" evidence="8">
    <location>
        <begin position="157"/>
        <end position="175"/>
    </location>
</feature>
<organism evidence="10 11">
    <name type="scientific">Penicillium cosmopolitanum</name>
    <dbReference type="NCBI Taxonomy" id="1131564"/>
    <lineage>
        <taxon>Eukaryota</taxon>
        <taxon>Fungi</taxon>
        <taxon>Dikarya</taxon>
        <taxon>Ascomycota</taxon>
        <taxon>Pezizomycotina</taxon>
        <taxon>Eurotiomycetes</taxon>
        <taxon>Eurotiomycetidae</taxon>
        <taxon>Eurotiales</taxon>
        <taxon>Aspergillaceae</taxon>
        <taxon>Penicillium</taxon>
    </lineage>
</organism>
<feature type="domain" description="Amino acid permease/ SLC12A" evidence="9">
    <location>
        <begin position="48"/>
        <end position="508"/>
    </location>
</feature>
<evidence type="ECO:0000256" key="5">
    <source>
        <dbReference type="ARBA" id="ARBA00022989"/>
    </source>
</evidence>
<dbReference type="Pfam" id="PF00324">
    <property type="entry name" value="AA_permease"/>
    <property type="match status" value="1"/>
</dbReference>
<evidence type="ECO:0000256" key="3">
    <source>
        <dbReference type="ARBA" id="ARBA00022692"/>
    </source>
</evidence>
<feature type="transmembrane region" description="Helical" evidence="8">
    <location>
        <begin position="404"/>
        <end position="430"/>
    </location>
</feature>